<sequence length="61" mass="6907">GIPGVIGMIDGYHIQIMQPHNNSVNFLIPATYHLIRNSAYSLSQFLMISFKNNGHLSREHI</sequence>
<feature type="non-terminal residue" evidence="1">
    <location>
        <position position="1"/>
    </location>
</feature>
<protein>
    <recommendedName>
        <fullName evidence="3">DDE Tnp4 domain-containing protein</fullName>
    </recommendedName>
</protein>
<gene>
    <name evidence="1" type="ORF">ALC53_06545</name>
</gene>
<keyword evidence="2" id="KW-1185">Reference proteome</keyword>
<organism evidence="1 2">
    <name type="scientific">Atta colombica</name>
    <dbReference type="NCBI Taxonomy" id="520822"/>
    <lineage>
        <taxon>Eukaryota</taxon>
        <taxon>Metazoa</taxon>
        <taxon>Ecdysozoa</taxon>
        <taxon>Arthropoda</taxon>
        <taxon>Hexapoda</taxon>
        <taxon>Insecta</taxon>
        <taxon>Pterygota</taxon>
        <taxon>Neoptera</taxon>
        <taxon>Endopterygota</taxon>
        <taxon>Hymenoptera</taxon>
        <taxon>Apocrita</taxon>
        <taxon>Aculeata</taxon>
        <taxon>Formicoidea</taxon>
        <taxon>Formicidae</taxon>
        <taxon>Myrmicinae</taxon>
        <taxon>Atta</taxon>
    </lineage>
</organism>
<reference evidence="1 2" key="1">
    <citation type="submission" date="2015-09" db="EMBL/GenBank/DDBJ databases">
        <title>Atta colombica WGS genome.</title>
        <authorList>
            <person name="Nygaard S."/>
            <person name="Hu H."/>
            <person name="Boomsma J."/>
            <person name="Zhang G."/>
        </authorList>
    </citation>
    <scope>NUCLEOTIDE SEQUENCE [LARGE SCALE GENOMIC DNA]</scope>
    <source>
        <strain evidence="1">Treedump-2</strain>
        <tissue evidence="1">Whole body</tissue>
    </source>
</reference>
<evidence type="ECO:0000313" key="2">
    <source>
        <dbReference type="Proteomes" id="UP000078540"/>
    </source>
</evidence>
<name>A0A195BEH8_9HYME</name>
<accession>A0A195BEH8</accession>
<proteinExistence type="predicted"/>
<dbReference type="Proteomes" id="UP000078540">
    <property type="component" value="Unassembled WGS sequence"/>
</dbReference>
<evidence type="ECO:0000313" key="1">
    <source>
        <dbReference type="EMBL" id="KYM82978.1"/>
    </source>
</evidence>
<dbReference type="AlphaFoldDB" id="A0A195BEH8"/>
<dbReference type="EMBL" id="KQ976502">
    <property type="protein sequence ID" value="KYM82978.1"/>
    <property type="molecule type" value="Genomic_DNA"/>
</dbReference>
<evidence type="ECO:0008006" key="3">
    <source>
        <dbReference type="Google" id="ProtNLM"/>
    </source>
</evidence>